<accession>A0A2I7SJR8</accession>
<organism evidence="2 3">
    <name type="scientific">Pseudotamlana carrageenivorans</name>
    <dbReference type="NCBI Taxonomy" id="2069432"/>
    <lineage>
        <taxon>Bacteria</taxon>
        <taxon>Pseudomonadati</taxon>
        <taxon>Bacteroidota</taxon>
        <taxon>Flavobacteriia</taxon>
        <taxon>Flavobacteriales</taxon>
        <taxon>Flavobacteriaceae</taxon>
        <taxon>Pseudotamlana</taxon>
    </lineage>
</organism>
<evidence type="ECO:0000313" key="3">
    <source>
        <dbReference type="Proteomes" id="UP000236592"/>
    </source>
</evidence>
<dbReference type="EMBL" id="CP025938">
    <property type="protein sequence ID" value="AUS06149.1"/>
    <property type="molecule type" value="Genomic_DNA"/>
</dbReference>
<proteinExistence type="predicted"/>
<reference evidence="3" key="1">
    <citation type="submission" date="2018-01" db="EMBL/GenBank/DDBJ databases">
        <title>Complete genome of Tamlana sp. UJ94.</title>
        <authorList>
            <person name="Jung J."/>
            <person name="Chung D."/>
            <person name="Bae S.S."/>
            <person name="Baek K."/>
        </authorList>
    </citation>
    <scope>NUCLEOTIDE SEQUENCE [LARGE SCALE GENOMIC DNA]</scope>
    <source>
        <strain evidence="3">UJ94</strain>
    </source>
</reference>
<gene>
    <name evidence="2" type="ORF">C1A40_12115</name>
</gene>
<dbReference type="Proteomes" id="UP000236592">
    <property type="component" value="Chromosome"/>
</dbReference>
<feature type="region of interest" description="Disordered" evidence="1">
    <location>
        <begin position="147"/>
        <end position="171"/>
    </location>
</feature>
<evidence type="ECO:0000313" key="2">
    <source>
        <dbReference type="EMBL" id="AUS06149.1"/>
    </source>
</evidence>
<dbReference type="AlphaFoldDB" id="A0A2I7SJR8"/>
<sequence length="171" mass="18756">MKKLVLLVLGFILGAVITYYFCPRPLQEEVAEQKIVKPKGLITIDEAKTLNNNWTKHREKAVDSAAAKQGRKKDTRSTSWDLDEIENYIAYAKNQADSLGYDMTGVRVYLGVYGENQGQAKKNLSTMFIVPTGKKSKATASALNLSLRGDDDDIPVDPLNRSGGGSGGYNP</sequence>
<protein>
    <submittedName>
        <fullName evidence="2">Uncharacterized protein</fullName>
    </submittedName>
</protein>
<dbReference type="RefSeq" id="WP_102996113.1">
    <property type="nucleotide sequence ID" value="NZ_CP025938.1"/>
</dbReference>
<feature type="compositionally biased region" description="Gly residues" evidence="1">
    <location>
        <begin position="162"/>
        <end position="171"/>
    </location>
</feature>
<evidence type="ECO:0000256" key="1">
    <source>
        <dbReference type="SAM" id="MobiDB-lite"/>
    </source>
</evidence>
<keyword evidence="3" id="KW-1185">Reference proteome</keyword>
<name>A0A2I7SJR8_9FLAO</name>
<dbReference type="OrthoDB" id="1440507at2"/>
<dbReference type="KEGG" id="taj:C1A40_12115"/>